<name>A0ABY9HAQ8_9MOLU</name>
<feature type="compositionally biased region" description="Polar residues" evidence="1">
    <location>
        <begin position="265"/>
        <end position="274"/>
    </location>
</feature>
<evidence type="ECO:0000313" key="3">
    <source>
        <dbReference type="EMBL" id="WLP85521.1"/>
    </source>
</evidence>
<feature type="transmembrane region" description="Helical" evidence="2">
    <location>
        <begin position="92"/>
        <end position="114"/>
    </location>
</feature>
<proteinExistence type="predicted"/>
<gene>
    <name evidence="3" type="ORF">Q8852_04360</name>
</gene>
<evidence type="ECO:0000256" key="2">
    <source>
        <dbReference type="SAM" id="Phobius"/>
    </source>
</evidence>
<dbReference type="EMBL" id="CP132191">
    <property type="protein sequence ID" value="WLP85521.1"/>
    <property type="molecule type" value="Genomic_DNA"/>
</dbReference>
<dbReference type="Proteomes" id="UP001237011">
    <property type="component" value="Chromosome"/>
</dbReference>
<organism evidence="3 4">
    <name type="scientific">Mycoplasma seminis</name>
    <dbReference type="NCBI Taxonomy" id="512749"/>
    <lineage>
        <taxon>Bacteria</taxon>
        <taxon>Bacillati</taxon>
        <taxon>Mycoplasmatota</taxon>
        <taxon>Mollicutes</taxon>
        <taxon>Mycoplasmataceae</taxon>
        <taxon>Mycoplasma</taxon>
    </lineage>
</organism>
<evidence type="ECO:0008006" key="5">
    <source>
        <dbReference type="Google" id="ProtNLM"/>
    </source>
</evidence>
<reference evidence="3" key="1">
    <citation type="submission" date="2023-08" db="EMBL/GenBank/DDBJ databases">
        <title>Complete genome sequence of Mycoplasma seminis 2200.</title>
        <authorList>
            <person name="Spergser J."/>
        </authorList>
    </citation>
    <scope>NUCLEOTIDE SEQUENCE [LARGE SCALE GENOMIC DNA]</scope>
    <source>
        <strain evidence="3">2200</strain>
    </source>
</reference>
<feature type="transmembrane region" description="Helical" evidence="2">
    <location>
        <begin position="165"/>
        <end position="185"/>
    </location>
</feature>
<evidence type="ECO:0000313" key="4">
    <source>
        <dbReference type="Proteomes" id="UP001237011"/>
    </source>
</evidence>
<keyword evidence="2" id="KW-0472">Membrane</keyword>
<feature type="transmembrane region" description="Helical" evidence="2">
    <location>
        <begin position="134"/>
        <end position="153"/>
    </location>
</feature>
<evidence type="ECO:0000256" key="1">
    <source>
        <dbReference type="SAM" id="MobiDB-lite"/>
    </source>
</evidence>
<feature type="transmembrane region" description="Helical" evidence="2">
    <location>
        <begin position="29"/>
        <end position="51"/>
    </location>
</feature>
<keyword evidence="2" id="KW-1133">Transmembrane helix</keyword>
<feature type="region of interest" description="Disordered" evidence="1">
    <location>
        <begin position="242"/>
        <end position="282"/>
    </location>
</feature>
<keyword evidence="4" id="KW-1185">Reference proteome</keyword>
<accession>A0ABY9HAQ8</accession>
<dbReference type="RefSeq" id="WP_305937953.1">
    <property type="nucleotide sequence ID" value="NZ_CP132191.1"/>
</dbReference>
<sequence>MFFNMRKFNPYDFQDEAQLYEKYKKYFTMWVWILFASLACALALILANIIITSVNFDLISKYGYFKEGTEQADKFYAAIIKNNAQGAIQNNLLIYNIIQNVVFAFIFVWLEYLVVSGWVKATNEKSYARYPRTIYMVTFFLALYNLLNLTQFIQQPSMQSYAGYSIALFIISLFYAIVNILAWIFPARQMSIIVRMFIGLQQAIQWKKIQSQYAKMMKEGKNPFDIFGMFGQEMAAEMNAAMSSENIQEQQDEELAQSHQEGKDQNTANKQNTTENRESLEQQEAVKKLLEIPNNQLFQMAQILNISGYEDMSKQELATLIYKYTKQAQARYNEVEQDQKEDK</sequence>
<keyword evidence="2" id="KW-0812">Transmembrane</keyword>
<protein>
    <recommendedName>
        <fullName evidence="5">Rho termination factor N-terminal domain-containing protein</fullName>
    </recommendedName>
</protein>